<dbReference type="GO" id="GO:0004197">
    <property type="term" value="F:cysteine-type endopeptidase activity"/>
    <property type="evidence" value="ECO:0007669"/>
    <property type="project" value="InterPro"/>
</dbReference>
<dbReference type="Proteomes" id="UP000016930">
    <property type="component" value="Unassembled WGS sequence"/>
</dbReference>
<dbReference type="OrthoDB" id="3223806at2759"/>
<dbReference type="PANTHER" id="PTHR48104:SF30">
    <property type="entry name" value="METACASPASE-1"/>
    <property type="match status" value="1"/>
</dbReference>
<dbReference type="Pfam" id="PF00656">
    <property type="entry name" value="Peptidase_C14"/>
    <property type="match status" value="1"/>
</dbReference>
<dbReference type="Gene3D" id="3.40.50.1460">
    <property type="match status" value="1"/>
</dbReference>
<dbReference type="InterPro" id="IPR050452">
    <property type="entry name" value="Metacaspase"/>
</dbReference>
<feature type="domain" description="Peptidase C14 caspase" evidence="2">
    <location>
        <begin position="4"/>
        <end position="342"/>
    </location>
</feature>
<proteinExistence type="inferred from homology"/>
<protein>
    <recommendedName>
        <fullName evidence="2">Peptidase C14 caspase domain-containing protein</fullName>
    </recommendedName>
</protein>
<accession>M2QJE8</accession>
<dbReference type="PANTHER" id="PTHR48104">
    <property type="entry name" value="METACASPASE-4"/>
    <property type="match status" value="1"/>
</dbReference>
<evidence type="ECO:0000313" key="3">
    <source>
        <dbReference type="EMBL" id="EMD32245.1"/>
    </source>
</evidence>
<reference evidence="3 4" key="1">
    <citation type="journal article" date="2012" name="Proc. Natl. Acad. Sci. U.S.A.">
        <title>Comparative genomics of Ceriporiopsis subvermispora and Phanerochaete chrysosporium provide insight into selective ligninolysis.</title>
        <authorList>
            <person name="Fernandez-Fueyo E."/>
            <person name="Ruiz-Duenas F.J."/>
            <person name="Ferreira P."/>
            <person name="Floudas D."/>
            <person name="Hibbett D.S."/>
            <person name="Canessa P."/>
            <person name="Larrondo L.F."/>
            <person name="James T.Y."/>
            <person name="Seelenfreund D."/>
            <person name="Lobos S."/>
            <person name="Polanco R."/>
            <person name="Tello M."/>
            <person name="Honda Y."/>
            <person name="Watanabe T."/>
            <person name="Watanabe T."/>
            <person name="Ryu J.S."/>
            <person name="Kubicek C.P."/>
            <person name="Schmoll M."/>
            <person name="Gaskell J."/>
            <person name="Hammel K.E."/>
            <person name="St John F.J."/>
            <person name="Vanden Wymelenberg A."/>
            <person name="Sabat G."/>
            <person name="Splinter BonDurant S."/>
            <person name="Syed K."/>
            <person name="Yadav J.S."/>
            <person name="Doddapaneni H."/>
            <person name="Subramanian V."/>
            <person name="Lavin J.L."/>
            <person name="Oguiza J.A."/>
            <person name="Perez G."/>
            <person name="Pisabarro A.G."/>
            <person name="Ramirez L."/>
            <person name="Santoyo F."/>
            <person name="Master E."/>
            <person name="Coutinho P.M."/>
            <person name="Henrissat B."/>
            <person name="Lombard V."/>
            <person name="Magnuson J.K."/>
            <person name="Kuees U."/>
            <person name="Hori C."/>
            <person name="Igarashi K."/>
            <person name="Samejima M."/>
            <person name="Held B.W."/>
            <person name="Barry K.W."/>
            <person name="LaButti K.M."/>
            <person name="Lapidus A."/>
            <person name="Lindquist E.A."/>
            <person name="Lucas S.M."/>
            <person name="Riley R."/>
            <person name="Salamov A.A."/>
            <person name="Hoffmeister D."/>
            <person name="Schwenk D."/>
            <person name="Hadar Y."/>
            <person name="Yarden O."/>
            <person name="de Vries R.P."/>
            <person name="Wiebenga A."/>
            <person name="Stenlid J."/>
            <person name="Eastwood D."/>
            <person name="Grigoriev I.V."/>
            <person name="Berka R.M."/>
            <person name="Blanchette R.A."/>
            <person name="Kersten P."/>
            <person name="Martinez A.T."/>
            <person name="Vicuna R."/>
            <person name="Cullen D."/>
        </authorList>
    </citation>
    <scope>NUCLEOTIDE SEQUENCE [LARGE SCALE GENOMIC DNA]</scope>
    <source>
        <strain evidence="3 4">B</strain>
    </source>
</reference>
<keyword evidence="4" id="KW-1185">Reference proteome</keyword>
<gene>
    <name evidence="3" type="ORF">CERSUDRAFT_77549</name>
</gene>
<dbReference type="GO" id="GO:0005737">
    <property type="term" value="C:cytoplasm"/>
    <property type="evidence" value="ECO:0007669"/>
    <property type="project" value="TreeGrafter"/>
</dbReference>
<sequence>MKRGLVIGIGYAYTPSDLRGDYPPLRSPHQDATEIKRFLIGSRVSSSGFCVGADAKVAELYGYDEHNVVLMLEQPTRRNIILQLAELVRDAQPGDTFVFFFSGHSEQIPSGTETALMKVTILPEDHDGLNNLDNLIVDDRLREILVGKLPTGARLVAIFDCCHSETLLGNHSAQSYTVPTHHRVFNADLRHYRCNEMSYAKTTYETEWERMRYFPRRRNALKWQCSQYMIRAERKHSMEFSAPANSSARMRPNICFPRRSMTFPTTLRVLPSLSGGTTRHQLLQRVVAGQDVINSSVTFCSSPTTSVAECCGDCPARDQTGLDAPDVYTISACKDRQLTFESQTGKFSFAHTFMAYLRTDNISTNRDVSTSLIDIYTGRNETAFAATYVMVTRSVFETHPHFMIAVRYGAKCPSPNQRQVVNIQ</sequence>
<dbReference type="HOGENOM" id="CLU_029389_6_2_1"/>
<evidence type="ECO:0000256" key="1">
    <source>
        <dbReference type="ARBA" id="ARBA00009005"/>
    </source>
</evidence>
<organism evidence="3 4">
    <name type="scientific">Ceriporiopsis subvermispora (strain B)</name>
    <name type="common">White-rot fungus</name>
    <name type="synonym">Gelatoporia subvermispora</name>
    <dbReference type="NCBI Taxonomy" id="914234"/>
    <lineage>
        <taxon>Eukaryota</taxon>
        <taxon>Fungi</taxon>
        <taxon>Dikarya</taxon>
        <taxon>Basidiomycota</taxon>
        <taxon>Agaricomycotina</taxon>
        <taxon>Agaricomycetes</taxon>
        <taxon>Polyporales</taxon>
        <taxon>Gelatoporiaceae</taxon>
        <taxon>Gelatoporia</taxon>
    </lineage>
</organism>
<evidence type="ECO:0000259" key="2">
    <source>
        <dbReference type="Pfam" id="PF00656"/>
    </source>
</evidence>
<name>M2QJE8_CERS8</name>
<evidence type="ECO:0000313" key="4">
    <source>
        <dbReference type="Proteomes" id="UP000016930"/>
    </source>
</evidence>
<dbReference type="GO" id="GO:0006508">
    <property type="term" value="P:proteolysis"/>
    <property type="evidence" value="ECO:0007669"/>
    <property type="project" value="InterPro"/>
</dbReference>
<comment type="similarity">
    <text evidence="1">Belongs to the peptidase C14B family.</text>
</comment>
<dbReference type="InterPro" id="IPR011600">
    <property type="entry name" value="Pept_C14_caspase"/>
</dbReference>
<dbReference type="AlphaFoldDB" id="M2QJE8"/>
<dbReference type="EMBL" id="KB445812">
    <property type="protein sequence ID" value="EMD32245.1"/>
    <property type="molecule type" value="Genomic_DNA"/>
</dbReference>